<evidence type="ECO:0000313" key="1">
    <source>
        <dbReference type="EMBL" id="QHU14384.1"/>
    </source>
</evidence>
<proteinExistence type="predicted"/>
<accession>A0A6C0KDT5</accession>
<dbReference type="EMBL" id="MN740839">
    <property type="protein sequence ID" value="QHU14384.1"/>
    <property type="molecule type" value="Genomic_DNA"/>
</dbReference>
<dbReference type="AlphaFoldDB" id="A0A6C0KDT5"/>
<reference evidence="1" key="1">
    <citation type="journal article" date="2020" name="Nature">
        <title>Giant virus diversity and host interactions through global metagenomics.</title>
        <authorList>
            <person name="Schulz F."/>
            <person name="Roux S."/>
            <person name="Paez-Espino D."/>
            <person name="Jungbluth S."/>
            <person name="Walsh D.A."/>
            <person name="Denef V.J."/>
            <person name="McMahon K.D."/>
            <person name="Konstantinidis K.T."/>
            <person name="Eloe-Fadrosh E.A."/>
            <person name="Kyrpides N.C."/>
            <person name="Woyke T."/>
        </authorList>
    </citation>
    <scope>NUCLEOTIDE SEQUENCE</scope>
    <source>
        <strain evidence="1">GVMAG-S-1102113-118</strain>
    </source>
</reference>
<sequence>MNLEYADDVRKMLKNIRGYLSHKVEPGDSTKPANYSLGDAEEASTQEMALLNRKWPHYALKNPAHYAVLCAAGPTYSAHYPGIFSPPRDPDHLRQVPFQAISVKSRWISDDLKSFLGLGAYAMLSHKEILNKITYYILDNELSEGVGLLPIDVRGITPASKALNEFLGCGRVNSLLGCGRVNWYSLRQGVHTRKHLLEKDCAAPEYLSHELMEFLGVSTLLSRIDVTERLFVWVRANGLDNGRSLDVWSGEPGAKILHALLRPEAGDTVTWDNFQMYLNKHFPMFHMANVVMVKWSPDEERRLPMDVAETIRSFLPHC</sequence>
<name>A0A6C0KDT5_9ZZZZ</name>
<protein>
    <submittedName>
        <fullName evidence="1">Uncharacterized protein</fullName>
    </submittedName>
</protein>
<organism evidence="1">
    <name type="scientific">viral metagenome</name>
    <dbReference type="NCBI Taxonomy" id="1070528"/>
    <lineage>
        <taxon>unclassified sequences</taxon>
        <taxon>metagenomes</taxon>
        <taxon>organismal metagenomes</taxon>
    </lineage>
</organism>